<feature type="compositionally biased region" description="Basic and acidic residues" evidence="1">
    <location>
        <begin position="60"/>
        <end position="72"/>
    </location>
</feature>
<name>A0A165L6V4_PELLU</name>
<evidence type="ECO:0000313" key="3">
    <source>
        <dbReference type="Proteomes" id="UP000076481"/>
    </source>
</evidence>
<organism evidence="2 3">
    <name type="scientific">Pelodictyon luteolum</name>
    <dbReference type="NCBI Taxonomy" id="1100"/>
    <lineage>
        <taxon>Bacteria</taxon>
        <taxon>Pseudomonadati</taxon>
        <taxon>Chlorobiota</taxon>
        <taxon>Chlorobiia</taxon>
        <taxon>Chlorobiales</taxon>
        <taxon>Chlorobiaceae</taxon>
        <taxon>Chlorobium/Pelodictyon group</taxon>
        <taxon>Pelodictyon</taxon>
    </lineage>
</organism>
<feature type="region of interest" description="Disordered" evidence="1">
    <location>
        <begin position="37"/>
        <end position="72"/>
    </location>
</feature>
<dbReference type="AlphaFoldDB" id="A0A165L6V4"/>
<dbReference type="EMBL" id="LVWG01000035">
    <property type="protein sequence ID" value="KZK73648.1"/>
    <property type="molecule type" value="Genomic_DNA"/>
</dbReference>
<gene>
    <name evidence="2" type="ORF">A3K90_08530</name>
</gene>
<evidence type="ECO:0000313" key="2">
    <source>
        <dbReference type="EMBL" id="KZK73648.1"/>
    </source>
</evidence>
<dbReference type="Proteomes" id="UP000076481">
    <property type="component" value="Unassembled WGS sequence"/>
</dbReference>
<accession>A0A165L6V4</accession>
<reference evidence="2 3" key="1">
    <citation type="submission" date="2016-03" db="EMBL/GenBank/DDBJ databases">
        <title>Speciation and ecological success in dimly lit waters: horizontal gene transfer in a green sulfur bacteria bloom unveiled by metagenomic assembly.</title>
        <authorList>
            <person name="Llorens-Mares T."/>
            <person name="Liu Z."/>
            <person name="Allen L.Z."/>
            <person name="Rusch D.B."/>
            <person name="Craig M.T."/>
            <person name="Dupont C.L."/>
            <person name="Bryant D.A."/>
            <person name="Casamayor E.O."/>
        </authorList>
    </citation>
    <scope>NUCLEOTIDE SEQUENCE [LARGE SCALE GENOMIC DNA]</scope>
    <source>
        <strain evidence="2">CIII</strain>
    </source>
</reference>
<evidence type="ECO:0000256" key="1">
    <source>
        <dbReference type="SAM" id="MobiDB-lite"/>
    </source>
</evidence>
<protein>
    <submittedName>
        <fullName evidence="2">Uncharacterized protein</fullName>
    </submittedName>
</protein>
<dbReference type="RefSeq" id="WP_041463899.1">
    <property type="nucleotide sequence ID" value="NZ_LVWG01000035.1"/>
</dbReference>
<comment type="caution">
    <text evidence="2">The sequence shown here is derived from an EMBL/GenBank/DDBJ whole genome shotgun (WGS) entry which is preliminary data.</text>
</comment>
<proteinExistence type="predicted"/>
<sequence length="72" mass="8090">MLKFFLFLVVLWLIGRLLMRVLRSAFVSFLQGAAEGRVPLGPKSRTPGPKEAEEADFEVVESRLRDEERGGA</sequence>